<keyword evidence="1" id="KW-0732">Signal</keyword>
<dbReference type="RefSeq" id="WP_146129172.1">
    <property type="nucleotide sequence ID" value="NZ_JAXEIU010000009.1"/>
</dbReference>
<name>A0ABX5LIH2_9BACT</name>
<accession>A0ABX5LIH2</accession>
<feature type="signal peptide" evidence="1">
    <location>
        <begin position="1"/>
        <end position="21"/>
    </location>
</feature>
<proteinExistence type="predicted"/>
<evidence type="ECO:0000313" key="2">
    <source>
        <dbReference type="EMBL" id="PWK92235.1"/>
    </source>
</evidence>
<reference evidence="2 3" key="1">
    <citation type="submission" date="2018-05" db="EMBL/GenBank/DDBJ databases">
        <title>Animal gut microbial communities from fecal samples from Wisconsin, USA.</title>
        <authorList>
            <person name="Neumann A."/>
        </authorList>
    </citation>
    <scope>NUCLEOTIDE SEQUENCE [LARGE SCALE GENOMIC DNA]</scope>
    <source>
        <strain evidence="2 3">UWS4</strain>
    </source>
</reference>
<organism evidence="2 3">
    <name type="scientific">Hallerella porci</name>
    <dbReference type="NCBI Taxonomy" id="1945871"/>
    <lineage>
        <taxon>Bacteria</taxon>
        <taxon>Pseudomonadati</taxon>
        <taxon>Fibrobacterota</taxon>
        <taxon>Fibrobacteria</taxon>
        <taxon>Fibrobacterales</taxon>
        <taxon>Fibrobacteraceae</taxon>
        <taxon>Hallerella</taxon>
    </lineage>
</organism>
<keyword evidence="3" id="KW-1185">Reference proteome</keyword>
<evidence type="ECO:0000313" key="3">
    <source>
        <dbReference type="Proteomes" id="UP000245523"/>
    </source>
</evidence>
<dbReference type="EMBL" id="QGHD01000037">
    <property type="protein sequence ID" value="PWK92235.1"/>
    <property type="molecule type" value="Genomic_DNA"/>
</dbReference>
<gene>
    <name evidence="2" type="ORF">B0H50_1372</name>
</gene>
<feature type="chain" id="PRO_5046129828" description="Porin" evidence="1">
    <location>
        <begin position="22"/>
        <end position="373"/>
    </location>
</feature>
<evidence type="ECO:0000256" key="1">
    <source>
        <dbReference type="SAM" id="SignalP"/>
    </source>
</evidence>
<sequence length="373" mass="40634">MNNKLLLGLSLPLMASSLLFAEDAKSDGPTFAVSGSVEFEANTHYKQVDPRGDIDNNGQDSKWFHDYSSTFDLLFQVKFNDKWSAEAAISADGDNTAPGFAYDGAFIQYQLNNNIAIKAGDFTYSEGAFRYYDYDDPGDAAAGMMERSIRGIEVDAYGFVIGAGFGADDDDCSADSAGGCTTYDVHAAYELAIGEHTIRPYVNYKSYQTENANSLRAGVTANLVFGKVANVQLVYGLYSDALSEDSPKMSHAFTVEPEVSLGKLTIKGTAYYALLDDDDPTPVDAPEYMFAYVEPIFAITDQLSLGVQGEYHTMTLDDDADLQQVFVGPKAYYSPVEKLSMEAYFHACVPLGDDYGDSDDVYFGAGAYVGFTF</sequence>
<comment type="caution">
    <text evidence="2">The sequence shown here is derived from an EMBL/GenBank/DDBJ whole genome shotgun (WGS) entry which is preliminary data.</text>
</comment>
<dbReference type="Proteomes" id="UP000245523">
    <property type="component" value="Unassembled WGS sequence"/>
</dbReference>
<protein>
    <recommendedName>
        <fullName evidence="4">Porin</fullName>
    </recommendedName>
</protein>
<evidence type="ECO:0008006" key="4">
    <source>
        <dbReference type="Google" id="ProtNLM"/>
    </source>
</evidence>
<dbReference type="SUPFAM" id="SSF56935">
    <property type="entry name" value="Porins"/>
    <property type="match status" value="1"/>
</dbReference>